<dbReference type="GO" id="GO:0000976">
    <property type="term" value="F:transcription cis-regulatory region binding"/>
    <property type="evidence" value="ECO:0007669"/>
    <property type="project" value="TreeGrafter"/>
</dbReference>
<dbReference type="Pfam" id="PF00486">
    <property type="entry name" value="Trans_reg_C"/>
    <property type="match status" value="1"/>
</dbReference>
<dbReference type="EMBL" id="SHMQ01000001">
    <property type="protein sequence ID" value="RZV40341.1"/>
    <property type="molecule type" value="Genomic_DNA"/>
</dbReference>
<evidence type="ECO:0000313" key="10">
    <source>
        <dbReference type="EMBL" id="RZV40341.1"/>
    </source>
</evidence>
<keyword evidence="3" id="KW-0805">Transcription regulation</keyword>
<dbReference type="Proteomes" id="UP000322454">
    <property type="component" value="Unassembled WGS sequence"/>
</dbReference>
<evidence type="ECO:0000259" key="8">
    <source>
        <dbReference type="PROSITE" id="PS50110"/>
    </source>
</evidence>
<dbReference type="PANTHER" id="PTHR48111">
    <property type="entry name" value="REGULATOR OF RPOS"/>
    <property type="match status" value="1"/>
</dbReference>
<reference evidence="10 11" key="1">
    <citation type="submission" date="2019-01" db="EMBL/GenBank/DDBJ databases">
        <title>Insights into ecological role of a new deltaproteobacterial order Candidatus Sinidesulfobacterales (Sva0485) by metagenomics and metatranscriptomics.</title>
        <authorList>
            <person name="Tan S."/>
            <person name="Liu J."/>
            <person name="Fang Y."/>
            <person name="Hedlund B."/>
            <person name="Lian Z.-H."/>
            <person name="Huang L.-Y."/>
            <person name="Li J.-T."/>
            <person name="Huang L.-N."/>
            <person name="Li W.-J."/>
            <person name="Jiang H.-C."/>
            <person name="Dong H.-L."/>
            <person name="Shu W.-S."/>
        </authorList>
    </citation>
    <scope>NUCLEOTIDE SEQUENCE [LARGE SCALE GENOMIC DNA]</scope>
    <source>
        <strain evidence="10">AP4</strain>
    </source>
</reference>
<keyword evidence="4 7" id="KW-0238">DNA-binding</keyword>
<dbReference type="SMART" id="SM00862">
    <property type="entry name" value="Trans_reg_C"/>
    <property type="match status" value="1"/>
</dbReference>
<feature type="modified residue" description="4-aspartylphosphate" evidence="6">
    <location>
        <position position="54"/>
    </location>
</feature>
<gene>
    <name evidence="10" type="ORF">EVJ48_00005</name>
</gene>
<sequence>MTKVIMIEDDKEIAELLKEYLYKFNIELVNFETAEGGLNALKENADGFDLLILDLTLPDSDGLEVCKSVSQLYALPIIISSARGDYSDIVTGLEIGADDYVAKPYNPRELVARIRALTRRKASNKSNVAGNNEVDNGGGFEIDENKMLIKKNGKTVDLTSAEYELFLLLYKNKGNVITRDYILENIKTMSYESIDRTVDVLIGRIRKKIGDDTRNPKYIKSIRGYGYKFYSDEN</sequence>
<evidence type="ECO:0000256" key="5">
    <source>
        <dbReference type="ARBA" id="ARBA00023163"/>
    </source>
</evidence>
<accession>A0A520XGL8</accession>
<dbReference type="PROSITE" id="PS50110">
    <property type="entry name" value="RESPONSE_REGULATORY"/>
    <property type="match status" value="1"/>
</dbReference>
<dbReference type="CDD" id="cd00383">
    <property type="entry name" value="trans_reg_C"/>
    <property type="match status" value="1"/>
</dbReference>
<dbReference type="Gene3D" id="6.10.250.690">
    <property type="match status" value="1"/>
</dbReference>
<dbReference type="SMART" id="SM00448">
    <property type="entry name" value="REC"/>
    <property type="match status" value="1"/>
</dbReference>
<dbReference type="PROSITE" id="PS51755">
    <property type="entry name" value="OMPR_PHOB"/>
    <property type="match status" value="1"/>
</dbReference>
<evidence type="ECO:0000256" key="6">
    <source>
        <dbReference type="PROSITE-ProRule" id="PRU00169"/>
    </source>
</evidence>
<dbReference type="GO" id="GO:0006355">
    <property type="term" value="P:regulation of DNA-templated transcription"/>
    <property type="evidence" value="ECO:0007669"/>
    <property type="project" value="InterPro"/>
</dbReference>
<comment type="caution">
    <text evidence="10">The sequence shown here is derived from an EMBL/GenBank/DDBJ whole genome shotgun (WGS) entry which is preliminary data.</text>
</comment>
<feature type="domain" description="Response regulatory" evidence="8">
    <location>
        <begin position="3"/>
        <end position="118"/>
    </location>
</feature>
<dbReference type="SUPFAM" id="SSF52172">
    <property type="entry name" value="CheY-like"/>
    <property type="match status" value="1"/>
</dbReference>
<evidence type="ECO:0000256" key="2">
    <source>
        <dbReference type="ARBA" id="ARBA00023012"/>
    </source>
</evidence>
<evidence type="ECO:0000256" key="3">
    <source>
        <dbReference type="ARBA" id="ARBA00023015"/>
    </source>
</evidence>
<dbReference type="SUPFAM" id="SSF46894">
    <property type="entry name" value="C-terminal effector domain of the bipartite response regulators"/>
    <property type="match status" value="1"/>
</dbReference>
<dbReference type="InterPro" id="IPR001789">
    <property type="entry name" value="Sig_transdc_resp-reg_receiver"/>
</dbReference>
<name>A0A520XGL8_9DELT</name>
<keyword evidence="2" id="KW-0902">Two-component regulatory system</keyword>
<dbReference type="PANTHER" id="PTHR48111:SF22">
    <property type="entry name" value="REGULATOR OF RPOS"/>
    <property type="match status" value="1"/>
</dbReference>
<evidence type="ECO:0000256" key="7">
    <source>
        <dbReference type="PROSITE-ProRule" id="PRU01091"/>
    </source>
</evidence>
<evidence type="ECO:0000313" key="11">
    <source>
        <dbReference type="Proteomes" id="UP000322454"/>
    </source>
</evidence>
<dbReference type="InterPro" id="IPR011006">
    <property type="entry name" value="CheY-like_superfamily"/>
</dbReference>
<dbReference type="Pfam" id="PF00072">
    <property type="entry name" value="Response_reg"/>
    <property type="match status" value="1"/>
</dbReference>
<keyword evidence="5" id="KW-0804">Transcription</keyword>
<organism evidence="10 11">
    <name type="scientific">Candidatus Acidulodesulfobacterium acidiphilum</name>
    <dbReference type="NCBI Taxonomy" id="2597224"/>
    <lineage>
        <taxon>Bacteria</taxon>
        <taxon>Deltaproteobacteria</taxon>
        <taxon>Candidatus Acidulodesulfobacterales</taxon>
        <taxon>Candidatus Acidulodesulfobacterium</taxon>
    </lineage>
</organism>
<dbReference type="Gene3D" id="3.40.50.2300">
    <property type="match status" value="1"/>
</dbReference>
<evidence type="ECO:0000256" key="4">
    <source>
        <dbReference type="ARBA" id="ARBA00023125"/>
    </source>
</evidence>
<dbReference type="InterPro" id="IPR001867">
    <property type="entry name" value="OmpR/PhoB-type_DNA-bd"/>
</dbReference>
<proteinExistence type="predicted"/>
<keyword evidence="1 6" id="KW-0597">Phosphoprotein</keyword>
<evidence type="ECO:0000256" key="1">
    <source>
        <dbReference type="ARBA" id="ARBA00022553"/>
    </source>
</evidence>
<evidence type="ECO:0000259" key="9">
    <source>
        <dbReference type="PROSITE" id="PS51755"/>
    </source>
</evidence>
<dbReference type="InterPro" id="IPR039420">
    <property type="entry name" value="WalR-like"/>
</dbReference>
<dbReference type="GO" id="GO:0005829">
    <property type="term" value="C:cytosol"/>
    <property type="evidence" value="ECO:0007669"/>
    <property type="project" value="TreeGrafter"/>
</dbReference>
<protein>
    <submittedName>
        <fullName evidence="10">Response regulator transcription factor</fullName>
    </submittedName>
</protein>
<dbReference type="InterPro" id="IPR036388">
    <property type="entry name" value="WH-like_DNA-bd_sf"/>
</dbReference>
<dbReference type="Gene3D" id="1.10.10.10">
    <property type="entry name" value="Winged helix-like DNA-binding domain superfamily/Winged helix DNA-binding domain"/>
    <property type="match status" value="1"/>
</dbReference>
<dbReference type="AlphaFoldDB" id="A0A520XGL8"/>
<dbReference type="GO" id="GO:0000156">
    <property type="term" value="F:phosphorelay response regulator activity"/>
    <property type="evidence" value="ECO:0007669"/>
    <property type="project" value="TreeGrafter"/>
</dbReference>
<feature type="domain" description="OmpR/PhoB-type" evidence="9">
    <location>
        <begin position="131"/>
        <end position="231"/>
    </location>
</feature>
<feature type="DNA-binding region" description="OmpR/PhoB-type" evidence="7">
    <location>
        <begin position="131"/>
        <end position="231"/>
    </location>
</feature>
<dbReference type="InterPro" id="IPR016032">
    <property type="entry name" value="Sig_transdc_resp-reg_C-effctor"/>
</dbReference>
<dbReference type="GO" id="GO:0032993">
    <property type="term" value="C:protein-DNA complex"/>
    <property type="evidence" value="ECO:0007669"/>
    <property type="project" value="TreeGrafter"/>
</dbReference>